<keyword evidence="3" id="KW-1185">Reference proteome</keyword>
<feature type="compositionally biased region" description="Polar residues" evidence="1">
    <location>
        <begin position="18"/>
        <end position="40"/>
    </location>
</feature>
<comment type="caution">
    <text evidence="2">The sequence shown here is derived from an EMBL/GenBank/DDBJ whole genome shotgun (WGS) entry which is preliminary data.</text>
</comment>
<sequence length="103" mass="11535">MFAVNQFLGVPFPPFTPRHSSSSSNLPVTSERSTTTPLQPVFENCQNKLQRLVTLVESVDETSFASNSSAHLSSACNLLDATYTVLYSQLRSTRARHDRQPRY</sequence>
<evidence type="ECO:0000313" key="2">
    <source>
        <dbReference type="EMBL" id="ORX59714.1"/>
    </source>
</evidence>
<dbReference type="EMBL" id="MCGT01000005">
    <property type="protein sequence ID" value="ORX59714.1"/>
    <property type="molecule type" value="Genomic_DNA"/>
</dbReference>
<proteinExistence type="predicted"/>
<protein>
    <submittedName>
        <fullName evidence="2">Uncharacterized protein</fullName>
    </submittedName>
</protein>
<dbReference type="AlphaFoldDB" id="A0A1X2GRP1"/>
<evidence type="ECO:0000256" key="1">
    <source>
        <dbReference type="SAM" id="MobiDB-lite"/>
    </source>
</evidence>
<gene>
    <name evidence="2" type="ORF">DM01DRAFT_1381249</name>
</gene>
<feature type="region of interest" description="Disordered" evidence="1">
    <location>
        <begin position="11"/>
        <end position="40"/>
    </location>
</feature>
<dbReference type="Proteomes" id="UP000242146">
    <property type="component" value="Unassembled WGS sequence"/>
</dbReference>
<accession>A0A1X2GRP1</accession>
<organism evidence="2 3">
    <name type="scientific">Hesseltinella vesiculosa</name>
    <dbReference type="NCBI Taxonomy" id="101127"/>
    <lineage>
        <taxon>Eukaryota</taxon>
        <taxon>Fungi</taxon>
        <taxon>Fungi incertae sedis</taxon>
        <taxon>Mucoromycota</taxon>
        <taxon>Mucoromycotina</taxon>
        <taxon>Mucoromycetes</taxon>
        <taxon>Mucorales</taxon>
        <taxon>Cunninghamellaceae</taxon>
        <taxon>Hesseltinella</taxon>
    </lineage>
</organism>
<evidence type="ECO:0000313" key="3">
    <source>
        <dbReference type="Proteomes" id="UP000242146"/>
    </source>
</evidence>
<reference evidence="2 3" key="1">
    <citation type="submission" date="2016-07" db="EMBL/GenBank/DDBJ databases">
        <title>Pervasive Adenine N6-methylation of Active Genes in Fungi.</title>
        <authorList>
            <consortium name="DOE Joint Genome Institute"/>
            <person name="Mondo S.J."/>
            <person name="Dannebaum R.O."/>
            <person name="Kuo R.C."/>
            <person name="Labutti K."/>
            <person name="Haridas S."/>
            <person name="Kuo A."/>
            <person name="Salamov A."/>
            <person name="Ahrendt S.R."/>
            <person name="Lipzen A."/>
            <person name="Sullivan W."/>
            <person name="Andreopoulos W.B."/>
            <person name="Clum A."/>
            <person name="Lindquist E."/>
            <person name="Daum C."/>
            <person name="Ramamoorthy G.K."/>
            <person name="Gryganskyi A."/>
            <person name="Culley D."/>
            <person name="Magnuson J.K."/>
            <person name="James T.Y."/>
            <person name="O'Malley M.A."/>
            <person name="Stajich J.E."/>
            <person name="Spatafora J.W."/>
            <person name="Visel A."/>
            <person name="Grigoriev I.V."/>
        </authorList>
    </citation>
    <scope>NUCLEOTIDE SEQUENCE [LARGE SCALE GENOMIC DNA]</scope>
    <source>
        <strain evidence="2 3">NRRL 3301</strain>
    </source>
</reference>
<name>A0A1X2GRP1_9FUNG</name>